<dbReference type="KEGG" id="ast:Asulf_00228"/>
<dbReference type="PANTHER" id="PTHR30483">
    <property type="entry name" value="LEUCINE-SPECIFIC-BINDING PROTEIN"/>
    <property type="match status" value="1"/>
</dbReference>
<proteinExistence type="predicted"/>
<dbReference type="Gene3D" id="3.40.50.2300">
    <property type="match status" value="2"/>
</dbReference>
<dbReference type="Proteomes" id="UP000013307">
    <property type="component" value="Chromosome"/>
</dbReference>
<organism evidence="3 4">
    <name type="scientific">Archaeoglobus sulfaticallidus PM70-1</name>
    <dbReference type="NCBI Taxonomy" id="387631"/>
    <lineage>
        <taxon>Archaea</taxon>
        <taxon>Methanobacteriati</taxon>
        <taxon>Methanobacteriota</taxon>
        <taxon>Archaeoglobi</taxon>
        <taxon>Archaeoglobales</taxon>
        <taxon>Archaeoglobaceae</taxon>
        <taxon>Archaeoglobus</taxon>
    </lineage>
</organism>
<accession>N0BDD1</accession>
<protein>
    <submittedName>
        <fullName evidence="3">Amino acid/amide ABC transporter substrate-binding protein, HAAT family</fullName>
    </submittedName>
</protein>
<dbReference type="eggNOG" id="arCOG01020">
    <property type="taxonomic scope" value="Archaea"/>
</dbReference>
<dbReference type="GeneID" id="15391874"/>
<dbReference type="InterPro" id="IPR051010">
    <property type="entry name" value="BCAA_transport"/>
</dbReference>
<dbReference type="SUPFAM" id="SSF53822">
    <property type="entry name" value="Periplasmic binding protein-like I"/>
    <property type="match status" value="1"/>
</dbReference>
<dbReference type="EMBL" id="CP005290">
    <property type="protein sequence ID" value="AGK60262.1"/>
    <property type="molecule type" value="Genomic_DNA"/>
</dbReference>
<name>N0BDD1_9EURY</name>
<evidence type="ECO:0000256" key="1">
    <source>
        <dbReference type="ARBA" id="ARBA00022729"/>
    </source>
</evidence>
<feature type="domain" description="Leucine-binding protein" evidence="2">
    <location>
        <begin position="38"/>
        <end position="362"/>
    </location>
</feature>
<dbReference type="InterPro" id="IPR028082">
    <property type="entry name" value="Peripla_BP_I"/>
</dbReference>
<dbReference type="HOGENOM" id="CLU_709038_0_0_2"/>
<reference evidence="3 4" key="1">
    <citation type="journal article" date="2013" name="Genome Announc.">
        <title>Complete Genome Sequence of the Thermophilic and Facultatively Chemolithoautotrophic Sulfate Reducer Archaeoglobus sulfaticallidus Strain PM70-1T.</title>
        <authorList>
            <person name="Stokke R."/>
            <person name="Hocking W.P."/>
            <person name="Steinsbu B.O."/>
            <person name="Steen I.H."/>
        </authorList>
    </citation>
    <scope>NUCLEOTIDE SEQUENCE [LARGE SCALE GENOMIC DNA]</scope>
    <source>
        <strain evidence="3">PM70-1</strain>
    </source>
</reference>
<dbReference type="PROSITE" id="PS51257">
    <property type="entry name" value="PROKAR_LIPOPROTEIN"/>
    <property type="match status" value="1"/>
</dbReference>
<evidence type="ECO:0000313" key="4">
    <source>
        <dbReference type="Proteomes" id="UP000013307"/>
    </source>
</evidence>
<dbReference type="CDD" id="cd06345">
    <property type="entry name" value="PBP1_ABC_ligand_binding-like"/>
    <property type="match status" value="1"/>
</dbReference>
<evidence type="ECO:0000259" key="2">
    <source>
        <dbReference type="Pfam" id="PF13458"/>
    </source>
</evidence>
<sequence>MKFRLLLLISLLIPVLVIGCTEEKAPTKTPTPVPANVLKIGVLIPKTGKFQTSGVVMENSARLAKKHIEEEMGIKVELVFADCGDSAEKTKSAFLELSDSVLAVVGAYSSTQAIAAADTAMETKTPYIVSVASAGIIEQKVNEGNRYVFRNAYNTTYWGELAVEFLKLSKAEGYYFQGFQPLSTFNQGMLNVIKKYKEPVAVSYYNPSVDPKDVQKKAVEAANAVGEHDVLILGDPGRLSISYLKEYRQNGGKGIVYSIGGVLALPQTLKNLESAEYTAFQSAALDKIKVTEYTEKYFEDYRKEFGEDANNYAGVLTYDAILILAKAFEKSGDDKEMLIKVLEEGEFTGACGVYKFNENHQALWGSEKLKGKISEWVDGRAVVLYPEEYRESDVVWP</sequence>
<keyword evidence="4" id="KW-1185">Reference proteome</keyword>
<dbReference type="InterPro" id="IPR028081">
    <property type="entry name" value="Leu-bd"/>
</dbReference>
<dbReference type="AlphaFoldDB" id="N0BDD1"/>
<keyword evidence="1" id="KW-0732">Signal</keyword>
<dbReference type="PANTHER" id="PTHR30483:SF6">
    <property type="entry name" value="PERIPLASMIC BINDING PROTEIN OF ABC TRANSPORTER FOR NATURAL AMINO ACIDS"/>
    <property type="match status" value="1"/>
</dbReference>
<evidence type="ECO:0000313" key="3">
    <source>
        <dbReference type="EMBL" id="AGK60262.1"/>
    </source>
</evidence>
<gene>
    <name evidence="3" type="ORF">Asulf_00228</name>
</gene>
<dbReference type="Pfam" id="PF13458">
    <property type="entry name" value="Peripla_BP_6"/>
    <property type="match status" value="1"/>
</dbReference>
<dbReference type="RefSeq" id="WP_015589861.1">
    <property type="nucleotide sequence ID" value="NC_021169.1"/>
</dbReference>
<dbReference type="OrthoDB" id="51521at2157"/>
<dbReference type="STRING" id="387631.Asulf_00228"/>